<feature type="coiled-coil region" evidence="1">
    <location>
        <begin position="63"/>
        <end position="99"/>
    </location>
</feature>
<feature type="non-terminal residue" evidence="2">
    <location>
        <position position="1"/>
    </location>
</feature>
<organism evidence="2 3">
    <name type="scientific">Mucuna pruriens</name>
    <name type="common">Velvet bean</name>
    <name type="synonym">Dolichos pruriens</name>
    <dbReference type="NCBI Taxonomy" id="157652"/>
    <lineage>
        <taxon>Eukaryota</taxon>
        <taxon>Viridiplantae</taxon>
        <taxon>Streptophyta</taxon>
        <taxon>Embryophyta</taxon>
        <taxon>Tracheophyta</taxon>
        <taxon>Spermatophyta</taxon>
        <taxon>Magnoliopsida</taxon>
        <taxon>eudicotyledons</taxon>
        <taxon>Gunneridae</taxon>
        <taxon>Pentapetalae</taxon>
        <taxon>rosids</taxon>
        <taxon>fabids</taxon>
        <taxon>Fabales</taxon>
        <taxon>Fabaceae</taxon>
        <taxon>Papilionoideae</taxon>
        <taxon>50 kb inversion clade</taxon>
        <taxon>NPAAA clade</taxon>
        <taxon>indigoferoid/millettioid clade</taxon>
        <taxon>Phaseoleae</taxon>
        <taxon>Mucuna</taxon>
    </lineage>
</organism>
<evidence type="ECO:0000313" key="2">
    <source>
        <dbReference type="EMBL" id="RDX67956.1"/>
    </source>
</evidence>
<proteinExistence type="predicted"/>
<dbReference type="AlphaFoldDB" id="A0A371EPT2"/>
<protein>
    <recommendedName>
        <fullName evidence="4">Retropepsins domain-containing protein</fullName>
    </recommendedName>
</protein>
<comment type="caution">
    <text evidence="2">The sequence shown here is derived from an EMBL/GenBank/DDBJ whole genome shotgun (WGS) entry which is preliminary data.</text>
</comment>
<keyword evidence="1" id="KW-0175">Coiled coil</keyword>
<evidence type="ECO:0000313" key="3">
    <source>
        <dbReference type="Proteomes" id="UP000257109"/>
    </source>
</evidence>
<evidence type="ECO:0000256" key="1">
    <source>
        <dbReference type="SAM" id="Coils"/>
    </source>
</evidence>
<dbReference type="EMBL" id="QJKJ01012757">
    <property type="protein sequence ID" value="RDX67956.1"/>
    <property type="molecule type" value="Genomic_DNA"/>
</dbReference>
<name>A0A371EPT2_MUCPR</name>
<accession>A0A371EPT2</accession>
<sequence>MIALIDSGAYINCIQEGLIPTKYYEKTLEGVTIIEKGLMVEKLGKEICFEFVKPPRTRQLNLLEEALIKIDRKKNQINLLNKEIKFKRIEEQLKSIKIQETIKKYENKIIKEICFLA</sequence>
<dbReference type="OrthoDB" id="1743486at2759"/>
<keyword evidence="3" id="KW-1185">Reference proteome</keyword>
<gene>
    <name evidence="2" type="ORF">CR513_53114</name>
</gene>
<dbReference type="Proteomes" id="UP000257109">
    <property type="component" value="Unassembled WGS sequence"/>
</dbReference>
<reference evidence="2" key="1">
    <citation type="submission" date="2018-05" db="EMBL/GenBank/DDBJ databases">
        <title>Draft genome of Mucuna pruriens seed.</title>
        <authorList>
            <person name="Nnadi N.E."/>
            <person name="Vos R."/>
            <person name="Hasami M.H."/>
            <person name="Devisetty U.K."/>
            <person name="Aguiy J.C."/>
        </authorList>
    </citation>
    <scope>NUCLEOTIDE SEQUENCE [LARGE SCALE GENOMIC DNA]</scope>
    <source>
        <strain evidence="2">JCA_2017</strain>
    </source>
</reference>
<evidence type="ECO:0008006" key="4">
    <source>
        <dbReference type="Google" id="ProtNLM"/>
    </source>
</evidence>